<reference evidence="2 3" key="1">
    <citation type="submission" date="2024-09" db="EMBL/GenBank/DDBJ databases">
        <authorList>
            <person name="Sun Q."/>
            <person name="Mori K."/>
        </authorList>
    </citation>
    <scope>NUCLEOTIDE SEQUENCE [LARGE SCALE GENOMIC DNA]</scope>
    <source>
        <strain evidence="2 3">NCAIM B.02529</strain>
    </source>
</reference>
<feature type="chain" id="PRO_5046555472" description="FAD/FMN-containing dehydrogenase" evidence="1">
    <location>
        <begin position="25"/>
        <end position="71"/>
    </location>
</feature>
<keyword evidence="3" id="KW-1185">Reference proteome</keyword>
<dbReference type="RefSeq" id="WP_377350723.1">
    <property type="nucleotide sequence ID" value="NZ_JBHLTP010000013.1"/>
</dbReference>
<organism evidence="2 3">
    <name type="scientific">Pontibacillus salicampi</name>
    <dbReference type="NCBI Taxonomy" id="1449801"/>
    <lineage>
        <taxon>Bacteria</taxon>
        <taxon>Bacillati</taxon>
        <taxon>Bacillota</taxon>
        <taxon>Bacilli</taxon>
        <taxon>Bacillales</taxon>
        <taxon>Bacillaceae</taxon>
        <taxon>Pontibacillus</taxon>
    </lineage>
</organism>
<feature type="signal peptide" evidence="1">
    <location>
        <begin position="1"/>
        <end position="24"/>
    </location>
</feature>
<protein>
    <recommendedName>
        <fullName evidence="4">FAD/FMN-containing dehydrogenase</fullName>
    </recommendedName>
</protein>
<accession>A0ABV6LSQ4</accession>
<gene>
    <name evidence="2" type="ORF">ACFFGV_17820</name>
</gene>
<evidence type="ECO:0000313" key="3">
    <source>
        <dbReference type="Proteomes" id="UP001589836"/>
    </source>
</evidence>
<proteinExistence type="predicted"/>
<comment type="caution">
    <text evidence="2">The sequence shown here is derived from an EMBL/GenBank/DDBJ whole genome shotgun (WGS) entry which is preliminary data.</text>
</comment>
<evidence type="ECO:0000256" key="1">
    <source>
        <dbReference type="SAM" id="SignalP"/>
    </source>
</evidence>
<keyword evidence="1" id="KW-0732">Signal</keyword>
<evidence type="ECO:0000313" key="2">
    <source>
        <dbReference type="EMBL" id="MFC0525445.1"/>
    </source>
</evidence>
<dbReference type="EMBL" id="JBHLTP010000013">
    <property type="protein sequence ID" value="MFC0525445.1"/>
    <property type="molecule type" value="Genomic_DNA"/>
</dbReference>
<sequence length="71" mass="8329">MKKKLFSILLVLLIVLGLSNVVLAHGDEHTRDFHSMLGFDVAEMIPWMKDMHPNMSEEEINEMYRDCHQNE</sequence>
<name>A0ABV6LSQ4_9BACI</name>
<dbReference type="Proteomes" id="UP001589836">
    <property type="component" value="Unassembled WGS sequence"/>
</dbReference>
<evidence type="ECO:0008006" key="4">
    <source>
        <dbReference type="Google" id="ProtNLM"/>
    </source>
</evidence>